<accession>A0AAJ0D4K7</accession>
<reference evidence="1" key="1">
    <citation type="submission" date="2023-04" db="EMBL/GenBank/DDBJ databases">
        <title>Black Yeasts Isolated from many extreme environments.</title>
        <authorList>
            <person name="Coleine C."/>
            <person name="Stajich J.E."/>
            <person name="Selbmann L."/>
        </authorList>
    </citation>
    <scope>NUCLEOTIDE SEQUENCE</scope>
    <source>
        <strain evidence="1">CCFEE 5312</strain>
    </source>
</reference>
<name>A0AAJ0D4K7_9PEZI</name>
<protein>
    <submittedName>
        <fullName evidence="1">Uncharacterized protein</fullName>
    </submittedName>
</protein>
<dbReference type="EMBL" id="JAWDJX010000134">
    <property type="protein sequence ID" value="KAK3045919.1"/>
    <property type="molecule type" value="Genomic_DNA"/>
</dbReference>
<comment type="caution">
    <text evidence="1">The sequence shown here is derived from an EMBL/GenBank/DDBJ whole genome shotgun (WGS) entry which is preliminary data.</text>
</comment>
<dbReference type="PANTHER" id="PTHR38846">
    <property type="entry name" value="C3H1-TYPE DOMAIN-CONTAINING PROTEIN"/>
    <property type="match status" value="1"/>
</dbReference>
<proteinExistence type="predicted"/>
<dbReference type="AlphaFoldDB" id="A0AAJ0D4K7"/>
<evidence type="ECO:0000313" key="1">
    <source>
        <dbReference type="EMBL" id="KAK3045919.1"/>
    </source>
</evidence>
<sequence>MATFFARYPSFGHEPLQSSSTEFYRMCDFFGWERDDDERRYAHDGFKTALVRQFNAIYGTDASDIKSWILKGKFVNLVDLIDRHNSGGEVIQFSTLQELQDYTIANGKFFPKQSAYAGGILKFLLRDILG</sequence>
<gene>
    <name evidence="1" type="ORF">LTR09_012549</name>
</gene>
<keyword evidence="2" id="KW-1185">Reference proteome</keyword>
<organism evidence="1 2">
    <name type="scientific">Extremus antarcticus</name>
    <dbReference type="NCBI Taxonomy" id="702011"/>
    <lineage>
        <taxon>Eukaryota</taxon>
        <taxon>Fungi</taxon>
        <taxon>Dikarya</taxon>
        <taxon>Ascomycota</taxon>
        <taxon>Pezizomycotina</taxon>
        <taxon>Dothideomycetes</taxon>
        <taxon>Dothideomycetidae</taxon>
        <taxon>Mycosphaerellales</taxon>
        <taxon>Extremaceae</taxon>
        <taxon>Extremus</taxon>
    </lineage>
</organism>
<evidence type="ECO:0000313" key="2">
    <source>
        <dbReference type="Proteomes" id="UP001271007"/>
    </source>
</evidence>
<dbReference type="PANTHER" id="PTHR38846:SF1">
    <property type="entry name" value="C3H1-TYPE DOMAIN-CONTAINING PROTEIN"/>
    <property type="match status" value="1"/>
</dbReference>
<dbReference type="Proteomes" id="UP001271007">
    <property type="component" value="Unassembled WGS sequence"/>
</dbReference>